<sequence>MLDMSSKNDDELSRLNTCELRKNFSSNRCLHLFYNFDKNLDKLKYANKRKRYADSIFRAEKEFVKEEEDLLLSKPIQKLMNFIEN</sequence>
<dbReference type="AlphaFoldDB" id="A0AAW1UV28"/>
<keyword evidence="2" id="KW-1185">Reference proteome</keyword>
<accession>A0AAW1UV28</accession>
<protein>
    <submittedName>
        <fullName evidence="1">Uncharacterized protein</fullName>
    </submittedName>
</protein>
<evidence type="ECO:0000313" key="2">
    <source>
        <dbReference type="Proteomes" id="UP001431783"/>
    </source>
</evidence>
<dbReference type="EMBL" id="JARQZJ010000092">
    <property type="protein sequence ID" value="KAK9884317.1"/>
    <property type="molecule type" value="Genomic_DNA"/>
</dbReference>
<name>A0AAW1UV28_9CUCU</name>
<evidence type="ECO:0000313" key="1">
    <source>
        <dbReference type="EMBL" id="KAK9884317.1"/>
    </source>
</evidence>
<proteinExistence type="predicted"/>
<comment type="caution">
    <text evidence="1">The sequence shown here is derived from an EMBL/GenBank/DDBJ whole genome shotgun (WGS) entry which is preliminary data.</text>
</comment>
<reference evidence="1 2" key="1">
    <citation type="submission" date="2023-03" db="EMBL/GenBank/DDBJ databases">
        <title>Genome insight into feeding habits of ladybird beetles.</title>
        <authorList>
            <person name="Li H.-S."/>
            <person name="Huang Y.-H."/>
            <person name="Pang H."/>
        </authorList>
    </citation>
    <scope>NUCLEOTIDE SEQUENCE [LARGE SCALE GENOMIC DNA]</scope>
    <source>
        <strain evidence="1">SYSU_2023b</strain>
        <tissue evidence="1">Whole body</tissue>
    </source>
</reference>
<gene>
    <name evidence="1" type="ORF">WA026_005267</name>
</gene>
<organism evidence="1 2">
    <name type="scientific">Henosepilachna vigintioctopunctata</name>
    <dbReference type="NCBI Taxonomy" id="420089"/>
    <lineage>
        <taxon>Eukaryota</taxon>
        <taxon>Metazoa</taxon>
        <taxon>Ecdysozoa</taxon>
        <taxon>Arthropoda</taxon>
        <taxon>Hexapoda</taxon>
        <taxon>Insecta</taxon>
        <taxon>Pterygota</taxon>
        <taxon>Neoptera</taxon>
        <taxon>Endopterygota</taxon>
        <taxon>Coleoptera</taxon>
        <taxon>Polyphaga</taxon>
        <taxon>Cucujiformia</taxon>
        <taxon>Coccinelloidea</taxon>
        <taxon>Coccinellidae</taxon>
        <taxon>Epilachninae</taxon>
        <taxon>Epilachnini</taxon>
        <taxon>Henosepilachna</taxon>
    </lineage>
</organism>
<dbReference type="Proteomes" id="UP001431783">
    <property type="component" value="Unassembled WGS sequence"/>
</dbReference>